<dbReference type="InterPro" id="IPR013783">
    <property type="entry name" value="Ig-like_fold"/>
</dbReference>
<dbReference type="GO" id="GO:0005975">
    <property type="term" value="P:carbohydrate metabolic process"/>
    <property type="evidence" value="ECO:0007669"/>
    <property type="project" value="UniProtKB-ARBA"/>
</dbReference>
<name>A0A2V4N8Q8_9ACTN</name>
<protein>
    <recommendedName>
        <fullName evidence="4">VCBS repeat-containing protein</fullName>
    </recommendedName>
</protein>
<dbReference type="PANTHER" id="PTHR44103">
    <property type="entry name" value="PROPROTEIN CONVERTASE P"/>
    <property type="match status" value="1"/>
</dbReference>
<evidence type="ECO:0000313" key="3">
    <source>
        <dbReference type="Proteomes" id="UP000248039"/>
    </source>
</evidence>
<dbReference type="AlphaFoldDB" id="A0A2V4N8Q8"/>
<sequence>MWAWCMSRSTVAVARVFGMIYPNDGTGKLGNSVPLLPPGSWPSTLDSTAPLKALDVTTGKVFGGPNSDVVIRWSDGSITASRITRAADGSYSVSTPATLEPAGFAMPNAVVDVTAGNFSRDGKDDIVLHWINQHDGTRAPGAGQTEFLPSTGAAPVMFGAPGVLKHASPGVWTNTTDVLAADVDNDGKTDLITRQSPGATILSHGSGNGQFGPGQELGGPPVLIGGVQRHAFDWASTLTVGKFAADGSLGLLARDKSSGNAGIFPVSTQPLAAPTGVPGLSTANWQNALDVVAGHFFGGPLSDLVIRYADGSVVLYRNTGGAFGDPVTVRATGGWTDAKTITAGDFNGDGKDDLLVRWTAGPLDRWTAGSVFLYPGNGNPNDTTTHGFGGSIPVRAAGDLSDVMDVAQGTVYGPTQGAKMFYHWADGSLLVDGNGTANLGNPLPSIVSGPDARFTLRSSDDRGRVASFEYTLDGASPAVSLDAFHNTLDIQLHGLTAGPHTLSVVAVDSSGNRSAATSYGFTDS</sequence>
<keyword evidence="3" id="KW-1185">Reference proteome</keyword>
<proteinExistence type="predicted"/>
<dbReference type="InterPro" id="IPR028994">
    <property type="entry name" value="Integrin_alpha_N"/>
</dbReference>
<organism evidence="2 3">
    <name type="scientific">Streptomyces tateyamensis</name>
    <dbReference type="NCBI Taxonomy" id="565073"/>
    <lineage>
        <taxon>Bacteria</taxon>
        <taxon>Bacillati</taxon>
        <taxon>Actinomycetota</taxon>
        <taxon>Actinomycetes</taxon>
        <taxon>Kitasatosporales</taxon>
        <taxon>Streptomycetaceae</taxon>
        <taxon>Streptomyces</taxon>
    </lineage>
</organism>
<evidence type="ECO:0000313" key="2">
    <source>
        <dbReference type="EMBL" id="PYC68606.1"/>
    </source>
</evidence>
<dbReference type="Proteomes" id="UP000248039">
    <property type="component" value="Unassembled WGS sequence"/>
</dbReference>
<dbReference type="PANTHER" id="PTHR44103:SF1">
    <property type="entry name" value="PROPROTEIN CONVERTASE P"/>
    <property type="match status" value="1"/>
</dbReference>
<dbReference type="Pfam" id="PF13517">
    <property type="entry name" value="FG-GAP_3"/>
    <property type="match status" value="1"/>
</dbReference>
<evidence type="ECO:0008006" key="4">
    <source>
        <dbReference type="Google" id="ProtNLM"/>
    </source>
</evidence>
<dbReference type="Gene3D" id="2.40.128.340">
    <property type="match status" value="1"/>
</dbReference>
<dbReference type="Gene3D" id="2.60.40.10">
    <property type="entry name" value="Immunoglobulins"/>
    <property type="match status" value="1"/>
</dbReference>
<evidence type="ECO:0000256" key="1">
    <source>
        <dbReference type="ARBA" id="ARBA00022729"/>
    </source>
</evidence>
<dbReference type="InterPro" id="IPR013517">
    <property type="entry name" value="FG-GAP"/>
</dbReference>
<keyword evidence="1" id="KW-0732">Signal</keyword>
<dbReference type="SUPFAM" id="SSF69318">
    <property type="entry name" value="Integrin alpha N-terminal domain"/>
    <property type="match status" value="2"/>
</dbReference>
<dbReference type="EMBL" id="PYBW01000135">
    <property type="protein sequence ID" value="PYC68606.1"/>
    <property type="molecule type" value="Genomic_DNA"/>
</dbReference>
<gene>
    <name evidence="2" type="ORF">C7C46_28945</name>
</gene>
<accession>A0A2V4N8Q8</accession>
<reference evidence="2 3" key="1">
    <citation type="submission" date="2018-03" db="EMBL/GenBank/DDBJ databases">
        <title>Bioinformatic expansion and discovery of thiopeptide antibiotics.</title>
        <authorList>
            <person name="Schwalen C.J."/>
            <person name="Hudson G.A."/>
            <person name="Mitchell D.A."/>
        </authorList>
    </citation>
    <scope>NUCLEOTIDE SEQUENCE [LARGE SCALE GENOMIC DNA]</scope>
    <source>
        <strain evidence="2 3">ATCC 21389</strain>
    </source>
</reference>
<comment type="caution">
    <text evidence="2">The sequence shown here is derived from an EMBL/GenBank/DDBJ whole genome shotgun (WGS) entry which is preliminary data.</text>
</comment>